<keyword evidence="4 13" id="KW-0227">DNA damage</keyword>
<evidence type="ECO:0000256" key="10">
    <source>
        <dbReference type="ARBA" id="ARBA00023239"/>
    </source>
</evidence>
<proteinExistence type="inferred from homology"/>
<gene>
    <name evidence="13" type="primary">NTH1</name>
</gene>
<evidence type="ECO:0000256" key="1">
    <source>
        <dbReference type="ARBA" id="ARBA00008343"/>
    </source>
</evidence>
<dbReference type="GO" id="GO:0000703">
    <property type="term" value="F:oxidized pyrimidine nucleobase lesion DNA N-glycosylase activity"/>
    <property type="evidence" value="ECO:0007669"/>
    <property type="project" value="UniProtKB-UniRule"/>
</dbReference>
<dbReference type="SMART" id="SM00478">
    <property type="entry name" value="ENDO3c"/>
    <property type="match status" value="1"/>
</dbReference>
<dbReference type="GO" id="GO:0005739">
    <property type="term" value="C:mitochondrion"/>
    <property type="evidence" value="ECO:0007669"/>
    <property type="project" value="UniProtKB-SubCell"/>
</dbReference>
<dbReference type="CDD" id="cd00056">
    <property type="entry name" value="ENDO3c"/>
    <property type="match status" value="1"/>
</dbReference>
<dbReference type="PROSITE" id="PS01155">
    <property type="entry name" value="ENDONUCLEASE_III_2"/>
    <property type="match status" value="1"/>
</dbReference>
<protein>
    <recommendedName>
        <fullName evidence="13">Endonuclease III homolog</fullName>
        <ecNumber evidence="13">3.2.2.-</ecNumber>
        <ecNumber evidence="13">4.2.99.18</ecNumber>
    </recommendedName>
    <alternativeName>
        <fullName evidence="13">Bifunctional DNA N-glycosylase/DNA-(apurinic or apyrimidinic site) lyase</fullName>
        <shortName evidence="13">DNA glycosylase/AP lyase</shortName>
    </alternativeName>
</protein>
<evidence type="ECO:0000313" key="16">
    <source>
        <dbReference type="EnsemblMetazoa" id="AALB002750-PA"/>
    </source>
</evidence>
<comment type="function">
    <text evidence="13">Bifunctional DNA N-glycosylase with associated apurinic/apyrimidinic (AP) lyase function that catalyzes the first step in base excision repair (BER), the primary repair pathway for the repair of oxidative DNA damage. The DNA N-glycosylase activity releases the damaged DNA base from DNA by cleaving the N-glycosidic bond, leaving an AP site. The AP lyase activity cleaves the phosphodiester bond 3' to the AP site by a beta-elimination. Primarily recognizes and repairs oxidative base damage of pyrimidines.</text>
</comment>
<comment type="subcellular location">
    <subcellularLocation>
        <location evidence="13">Nucleus</location>
    </subcellularLocation>
    <subcellularLocation>
        <location evidence="13">Mitochondrion</location>
    </subcellularLocation>
</comment>
<dbReference type="FunFam" id="1.10.1670.10:FF:000003">
    <property type="entry name" value="Endonuclease III homolog"/>
    <property type="match status" value="1"/>
</dbReference>
<dbReference type="GO" id="GO:0140078">
    <property type="term" value="F:class I DNA-(apurinic or apyrimidinic site) endonuclease activity"/>
    <property type="evidence" value="ECO:0007669"/>
    <property type="project" value="UniProtKB-EC"/>
</dbReference>
<evidence type="ECO:0000256" key="2">
    <source>
        <dbReference type="ARBA" id="ARBA00022485"/>
    </source>
</evidence>
<dbReference type="HAMAP" id="MF_03183">
    <property type="entry name" value="Endonuclease_III_Nth"/>
    <property type="match status" value="1"/>
</dbReference>
<evidence type="ECO:0000256" key="9">
    <source>
        <dbReference type="ARBA" id="ARBA00023204"/>
    </source>
</evidence>
<evidence type="ECO:0000256" key="3">
    <source>
        <dbReference type="ARBA" id="ARBA00022723"/>
    </source>
</evidence>
<evidence type="ECO:0000256" key="6">
    <source>
        <dbReference type="ARBA" id="ARBA00022946"/>
    </source>
</evidence>
<dbReference type="OrthoDB" id="2099276at2759"/>
<reference evidence="16" key="2">
    <citation type="submission" date="2022-08" db="UniProtKB">
        <authorList>
            <consortium name="EnsemblMetazoa"/>
        </authorList>
    </citation>
    <scope>IDENTIFICATION</scope>
    <source>
        <strain evidence="16">STECLA/ALBI9_A</strain>
    </source>
</reference>
<dbReference type="GO" id="GO:0051539">
    <property type="term" value="F:4 iron, 4 sulfur cluster binding"/>
    <property type="evidence" value="ECO:0007669"/>
    <property type="project" value="UniProtKB-KW"/>
</dbReference>
<keyword evidence="17" id="KW-1185">Reference proteome</keyword>
<evidence type="ECO:0000259" key="15">
    <source>
        <dbReference type="SMART" id="SM00478"/>
    </source>
</evidence>
<dbReference type="PANTHER" id="PTHR43286:SF1">
    <property type="entry name" value="ENDONUCLEASE III-LIKE PROTEIN 1"/>
    <property type="match status" value="1"/>
</dbReference>
<dbReference type="GO" id="GO:0006285">
    <property type="term" value="P:base-excision repair, AP site formation"/>
    <property type="evidence" value="ECO:0007669"/>
    <property type="project" value="UniProtKB-UniRule"/>
</dbReference>
<keyword evidence="2" id="KW-0004">4Fe-4S</keyword>
<evidence type="ECO:0000256" key="7">
    <source>
        <dbReference type="ARBA" id="ARBA00023004"/>
    </source>
</evidence>
<dbReference type="SUPFAM" id="SSF48150">
    <property type="entry name" value="DNA-glycosylase"/>
    <property type="match status" value="1"/>
</dbReference>
<dbReference type="Gene3D" id="1.10.340.30">
    <property type="entry name" value="Hypothetical protein, domain 2"/>
    <property type="match status" value="1"/>
</dbReference>
<evidence type="ECO:0000256" key="5">
    <source>
        <dbReference type="ARBA" id="ARBA00022801"/>
    </source>
</evidence>
<dbReference type="InterPro" id="IPR000445">
    <property type="entry name" value="HhH_motif"/>
</dbReference>
<keyword evidence="7" id="KW-0408">Iron</keyword>
<keyword evidence="9 13" id="KW-0234">DNA repair</keyword>
<evidence type="ECO:0000256" key="14">
    <source>
        <dbReference type="SAM" id="MobiDB-lite"/>
    </source>
</evidence>
<dbReference type="InterPro" id="IPR004036">
    <property type="entry name" value="Endonuclease-III-like_CS2"/>
</dbReference>
<evidence type="ECO:0000256" key="4">
    <source>
        <dbReference type="ARBA" id="ARBA00022763"/>
    </source>
</evidence>
<dbReference type="GO" id="GO:0005634">
    <property type="term" value="C:nucleus"/>
    <property type="evidence" value="ECO:0007669"/>
    <property type="project" value="UniProtKB-SubCell"/>
</dbReference>
<feature type="region of interest" description="Disordered" evidence="14">
    <location>
        <begin position="43"/>
        <end position="93"/>
    </location>
</feature>
<dbReference type="InterPro" id="IPR003265">
    <property type="entry name" value="HhH-GPD_domain"/>
</dbReference>
<dbReference type="GO" id="GO:0003677">
    <property type="term" value="F:DNA binding"/>
    <property type="evidence" value="ECO:0007669"/>
    <property type="project" value="UniProtKB-UniRule"/>
</dbReference>
<dbReference type="EC" id="3.2.2.-" evidence="13"/>
<keyword evidence="8" id="KW-0411">Iron-sulfur</keyword>
<dbReference type="AlphaFoldDB" id="A0A182F8C6"/>
<dbReference type="GO" id="GO:0006289">
    <property type="term" value="P:nucleotide-excision repair"/>
    <property type="evidence" value="ECO:0007669"/>
    <property type="project" value="TreeGrafter"/>
</dbReference>
<evidence type="ECO:0000256" key="11">
    <source>
        <dbReference type="ARBA" id="ARBA00023295"/>
    </source>
</evidence>
<reference evidence="16 17" key="1">
    <citation type="journal article" date="2017" name="G3 (Bethesda)">
        <title>The Physical Genome Mapping of Anopheles albimanus Corrected Scaffold Misassemblies and Identified Interarm Rearrangements in Genus Anopheles.</title>
        <authorList>
            <person name="Artemov G.N."/>
            <person name="Peery A.N."/>
            <person name="Jiang X."/>
            <person name="Tu Z."/>
            <person name="Stegniy V.N."/>
            <person name="Sharakhova M.V."/>
            <person name="Sharakhov I.V."/>
        </authorList>
    </citation>
    <scope>NUCLEOTIDE SEQUENCE [LARGE SCALE GENOMIC DNA]</scope>
    <source>
        <strain evidence="16 17">ALBI9_A</strain>
    </source>
</reference>
<dbReference type="Pfam" id="PF00633">
    <property type="entry name" value="HHH"/>
    <property type="match status" value="1"/>
</dbReference>
<sequence>MLNRVWCLLRTSIMESKSPYFSPKKTRNFTKQQGLSLLQKVTRATKTTEEKQPNLKAKPAPRATKTKKEPQSNAVAVKVQSANGRKRNIRTESAPIKTASVQVKVEPVVEEKLQIVHPTVNEKTLIKAEPVEDGQVKGDVVSGSTGVQEVNKDLQADASLVKVDPGKGRKRNIRIESEAVTMTDVNVKLEPLVEEELQLIRPAVNEKTPIKREPIEEGSPVKRQIEDAAASDSATVPTKELKWEPANWYQMLENIRQMRKENPAPVDTMGCDQFAQDTDNLIPAREKRYHCLVSLMLSAQTKDTVNHECMMRLKKHGLTPESIVSTDAAALEKLIYPVSFYKNKTKYIKQASQILLDQYGGDIPDSIEGLLKLPGVGKKMAHLCMGSAWNVVTGIGVDTHVHRISNWLKWVPKETKTPEETRQALEKWLPFELWEEVNHLMVGFGQTICTSTYPRCNDCMNAPICPARGKHGIRRTPIKKEIKAEDMEF</sequence>
<evidence type="ECO:0000256" key="12">
    <source>
        <dbReference type="ARBA" id="ARBA00044632"/>
    </source>
</evidence>
<dbReference type="STRING" id="7167.A0A182F8C6"/>
<keyword evidence="3" id="KW-0479">Metal-binding</keyword>
<keyword evidence="5 13" id="KW-0378">Hydrolase</keyword>
<dbReference type="VEuPathDB" id="VectorBase:AALB20_031981"/>
<dbReference type="Proteomes" id="UP000069272">
    <property type="component" value="Chromosome 2R"/>
</dbReference>
<feature type="domain" description="HhH-GPD" evidence="15">
    <location>
        <begin position="297"/>
        <end position="447"/>
    </location>
</feature>
<keyword evidence="13" id="KW-0539">Nucleus</keyword>
<dbReference type="PANTHER" id="PTHR43286">
    <property type="entry name" value="ENDONUCLEASE III-LIKE PROTEIN 1"/>
    <property type="match status" value="1"/>
</dbReference>
<dbReference type="FunFam" id="1.10.340.30:FF:000005">
    <property type="entry name" value="Endonuclease III-like protein 1"/>
    <property type="match status" value="1"/>
</dbReference>
<keyword evidence="6" id="KW-0809">Transit peptide</keyword>
<dbReference type="Gene3D" id="1.10.1670.10">
    <property type="entry name" value="Helix-hairpin-Helix base-excision DNA repair enzymes (C-terminal)"/>
    <property type="match status" value="1"/>
</dbReference>
<keyword evidence="10 13" id="KW-0456">Lyase</keyword>
<organism evidence="16 17">
    <name type="scientific">Anopheles albimanus</name>
    <name type="common">New world malaria mosquito</name>
    <dbReference type="NCBI Taxonomy" id="7167"/>
    <lineage>
        <taxon>Eukaryota</taxon>
        <taxon>Metazoa</taxon>
        <taxon>Ecdysozoa</taxon>
        <taxon>Arthropoda</taxon>
        <taxon>Hexapoda</taxon>
        <taxon>Insecta</taxon>
        <taxon>Pterygota</taxon>
        <taxon>Neoptera</taxon>
        <taxon>Endopterygota</taxon>
        <taxon>Diptera</taxon>
        <taxon>Nematocera</taxon>
        <taxon>Culicoidea</taxon>
        <taxon>Culicidae</taxon>
        <taxon>Anophelinae</taxon>
        <taxon>Anopheles</taxon>
    </lineage>
</organism>
<dbReference type="GO" id="GO:0046872">
    <property type="term" value="F:metal ion binding"/>
    <property type="evidence" value="ECO:0007669"/>
    <property type="project" value="UniProtKB-KW"/>
</dbReference>
<name>A0A182F8C6_ANOAL</name>
<evidence type="ECO:0000256" key="13">
    <source>
        <dbReference type="HAMAP-Rule" id="MF_03183"/>
    </source>
</evidence>
<comment type="similarity">
    <text evidence="1 13">Belongs to the Nth/MutY family.</text>
</comment>
<dbReference type="InterPro" id="IPR030841">
    <property type="entry name" value="NTH1"/>
</dbReference>
<comment type="catalytic activity">
    <reaction evidence="12 13">
        <text>2'-deoxyribonucleotide-(2'-deoxyribose 5'-phosphate)-2'-deoxyribonucleotide-DNA = a 3'-end 2'-deoxyribonucleotide-(2,3-dehydro-2,3-deoxyribose 5'-phosphate)-DNA + a 5'-end 5'-phospho-2'-deoxyribonucleoside-DNA + H(+)</text>
        <dbReference type="Rhea" id="RHEA:66592"/>
        <dbReference type="Rhea" id="RHEA-COMP:13180"/>
        <dbReference type="Rhea" id="RHEA-COMP:16897"/>
        <dbReference type="Rhea" id="RHEA-COMP:17067"/>
        <dbReference type="ChEBI" id="CHEBI:15378"/>
        <dbReference type="ChEBI" id="CHEBI:136412"/>
        <dbReference type="ChEBI" id="CHEBI:157695"/>
        <dbReference type="ChEBI" id="CHEBI:167181"/>
        <dbReference type="EC" id="4.2.99.18"/>
    </reaction>
</comment>
<dbReference type="EnsemblMetazoa" id="AALB002750-RA">
    <property type="protein sequence ID" value="AALB002750-PA"/>
    <property type="gene ID" value="AALB002750"/>
</dbReference>
<comment type="caution">
    <text evidence="13">Lacks conserved residue(s) required for the propagation of feature annotation.</text>
</comment>
<dbReference type="VEuPathDB" id="VectorBase:AALB002750"/>
<dbReference type="InterPro" id="IPR023170">
    <property type="entry name" value="HhH_base_excis_C"/>
</dbReference>
<accession>A0A182F8C6</accession>
<dbReference type="EC" id="4.2.99.18" evidence="13"/>
<dbReference type="Pfam" id="PF00730">
    <property type="entry name" value="HhH-GPD"/>
    <property type="match status" value="1"/>
</dbReference>
<evidence type="ECO:0000313" key="17">
    <source>
        <dbReference type="Proteomes" id="UP000069272"/>
    </source>
</evidence>
<dbReference type="InterPro" id="IPR011257">
    <property type="entry name" value="DNA_glycosylase"/>
</dbReference>
<evidence type="ECO:0000256" key="8">
    <source>
        <dbReference type="ARBA" id="ARBA00023014"/>
    </source>
</evidence>
<keyword evidence="11 13" id="KW-0326">Glycosidase</keyword>
<keyword evidence="13" id="KW-0496">Mitochondrion</keyword>